<name>M5PNW3_DESAF</name>
<sequence length="195" mass="20250">MGKAEHEGFGMLLGQPENGREQGLGRGGRNRVARELRIQLEGTLHVHGKGLGQAAIEDFEQHVGTHAVGVHLDGQTKSPQVVQEGQQARVGHGLAARDNDAVQPGRALFKEAAHIRAEQHWMALGPPSQTGVVAGGAAQVASAHEQDATGAARPVAKAQGRQPAQVAPGVLVVFHSIMSGAKPRSLTGIRVPAAG</sequence>
<comment type="caution">
    <text evidence="2">The sequence shown here is derived from an EMBL/GenBank/DDBJ whole genome shotgun (WGS) entry which is preliminary data.</text>
</comment>
<accession>M5PNW3</accession>
<evidence type="ECO:0000256" key="1">
    <source>
        <dbReference type="SAM" id="MobiDB-lite"/>
    </source>
</evidence>
<dbReference type="Proteomes" id="UP000011922">
    <property type="component" value="Unassembled WGS sequence"/>
</dbReference>
<protein>
    <submittedName>
        <fullName evidence="2">Uncharacterized protein</fullName>
    </submittedName>
</protein>
<organism evidence="2 3">
    <name type="scientific">Desulfocurvibacter africanus PCS</name>
    <dbReference type="NCBI Taxonomy" id="1262666"/>
    <lineage>
        <taxon>Bacteria</taxon>
        <taxon>Pseudomonadati</taxon>
        <taxon>Thermodesulfobacteriota</taxon>
        <taxon>Desulfovibrionia</taxon>
        <taxon>Desulfovibrionales</taxon>
        <taxon>Desulfovibrionaceae</taxon>
        <taxon>Desulfocurvibacter</taxon>
    </lineage>
</organism>
<feature type="region of interest" description="Disordered" evidence="1">
    <location>
        <begin position="1"/>
        <end position="28"/>
    </location>
</feature>
<reference evidence="2 3" key="1">
    <citation type="journal article" date="2013" name="Genome Announc.">
        <title>Draft Genome Sequence for Desulfovibrio africanus Strain PCS.</title>
        <authorList>
            <person name="Brown S.D."/>
            <person name="Utturkar S.M."/>
            <person name="Arkin A.P."/>
            <person name="Deutschbauer A.M."/>
            <person name="Elias D.A."/>
            <person name="Hazen T.C."/>
            <person name="Chakraborty R."/>
        </authorList>
    </citation>
    <scope>NUCLEOTIDE SEQUENCE [LARGE SCALE GENOMIC DNA]</scope>
    <source>
        <strain evidence="2 3">PCS</strain>
    </source>
</reference>
<gene>
    <name evidence="2" type="ORF">PCS_03385</name>
</gene>
<proteinExistence type="predicted"/>
<dbReference type="EMBL" id="AOSV01000038">
    <property type="protein sequence ID" value="EMG35902.1"/>
    <property type="molecule type" value="Genomic_DNA"/>
</dbReference>
<dbReference type="AlphaFoldDB" id="M5PNW3"/>
<evidence type="ECO:0000313" key="2">
    <source>
        <dbReference type="EMBL" id="EMG35902.1"/>
    </source>
</evidence>
<evidence type="ECO:0000313" key="3">
    <source>
        <dbReference type="Proteomes" id="UP000011922"/>
    </source>
</evidence>